<proteinExistence type="predicted"/>
<dbReference type="EMBL" id="QUAH01000024">
    <property type="protein sequence ID" value="RFT14680.1"/>
    <property type="molecule type" value="Genomic_DNA"/>
</dbReference>
<sequence>MIILLWILSLVAGCSTGESGLQSLAASEQPLFSCGGDQSGRYYKSINFLIGAGGRVYLWDSVNFEGLDVYSPDGKFLFTLGKKGQGPDELPNVAAAAADSKGRLWVNVFSQKMLKVFSPDGKLIREVLLPEEISRGYINRMLFGAGDELYIQSDSGAGEYSVHGFYPEEGRTRLFHEEKGRKEGGLARFFTDLAVDDTGKLYISDPFDYRIYAYSPEGVLIRTYENRRARKERILDSDFDILNGDLNSVIRFEGYREVLARLKGPSRYFPAVFGLNADRGRLYVWTSQRESRLNRYIVDIYDLDFQRLGRACYFNWVKMNLARIVNARLYIPSIENYDTSLVRKLGRMGLTNVPEKLNVYQVRN</sequence>
<gene>
    <name evidence="1" type="ORF">OP8BY_2506</name>
</gene>
<comment type="caution">
    <text evidence="1">The sequence shown here is derived from an EMBL/GenBank/DDBJ whole genome shotgun (WGS) entry which is preliminary data.</text>
</comment>
<evidence type="ECO:0000313" key="1">
    <source>
        <dbReference type="EMBL" id="RFT14680.1"/>
    </source>
</evidence>
<evidence type="ECO:0000313" key="2">
    <source>
        <dbReference type="Proteomes" id="UP000257323"/>
    </source>
</evidence>
<dbReference type="SUPFAM" id="SSF63829">
    <property type="entry name" value="Calcium-dependent phosphotriesterase"/>
    <property type="match status" value="1"/>
</dbReference>
<dbReference type="Gene3D" id="2.120.10.30">
    <property type="entry name" value="TolB, C-terminal domain"/>
    <property type="match status" value="1"/>
</dbReference>
<dbReference type="Proteomes" id="UP000257323">
    <property type="component" value="Unassembled WGS sequence"/>
</dbReference>
<dbReference type="AlphaFoldDB" id="A0A3E2BIW9"/>
<organism evidence="1 2">
    <name type="scientific">Candidatus Saccharicenans subterraneus</name>
    <dbReference type="NCBI Taxonomy" id="2508984"/>
    <lineage>
        <taxon>Bacteria</taxon>
        <taxon>Candidatus Aminicenantota</taxon>
        <taxon>Candidatus Aminicenantia</taxon>
        <taxon>Candidatus Aminicenantales</taxon>
        <taxon>Candidatus Saccharicenantaceae</taxon>
        <taxon>Candidatus Saccharicenans</taxon>
    </lineage>
</organism>
<evidence type="ECO:0008006" key="3">
    <source>
        <dbReference type="Google" id="ProtNLM"/>
    </source>
</evidence>
<reference evidence="1 2" key="1">
    <citation type="submission" date="2018-08" db="EMBL/GenBank/DDBJ databases">
        <title>Genome analysis of the thermophilic bacterium of the candidate phylum Aminicenantes from deep subsurface aquifer revealed its physiology and ecological role.</title>
        <authorList>
            <person name="Kadnikov V.V."/>
            <person name="Mardanov A.V."/>
            <person name="Beletsky A.V."/>
            <person name="Karnachuk O.V."/>
            <person name="Ravin N.V."/>
        </authorList>
    </citation>
    <scope>NUCLEOTIDE SEQUENCE [LARGE SCALE GENOMIC DNA]</scope>
    <source>
        <strain evidence="1">BY38</strain>
    </source>
</reference>
<accession>A0A3E2BIW9</accession>
<protein>
    <recommendedName>
        <fullName evidence="3">6-bladed beta-propeller</fullName>
    </recommendedName>
</protein>
<name>A0A3E2BIW9_9BACT</name>
<dbReference type="InterPro" id="IPR011042">
    <property type="entry name" value="6-blade_b-propeller_TolB-like"/>
</dbReference>